<dbReference type="RefSeq" id="WP_111898244.1">
    <property type="nucleotide sequence ID" value="NZ_CP033459.1"/>
</dbReference>
<dbReference type="OrthoDB" id="9771846at2"/>
<dbReference type="KEGG" id="alq:C7Y71_007450"/>
<dbReference type="GO" id="GO:0016758">
    <property type="term" value="F:hexosyltransferase activity"/>
    <property type="evidence" value="ECO:0007669"/>
    <property type="project" value="TreeGrafter"/>
</dbReference>
<dbReference type="Pfam" id="PF03808">
    <property type="entry name" value="Glyco_tran_WecG"/>
    <property type="match status" value="1"/>
</dbReference>
<organism evidence="3 4">
    <name type="scientific">Pseudoprevotella muciniphila</name>
    <dbReference type="NCBI Taxonomy" id="2133944"/>
    <lineage>
        <taxon>Bacteria</taxon>
        <taxon>Pseudomonadati</taxon>
        <taxon>Bacteroidota</taxon>
        <taxon>Bacteroidia</taxon>
        <taxon>Bacteroidales</taxon>
        <taxon>Prevotellaceae</taxon>
        <taxon>Pseudoprevotella</taxon>
    </lineage>
</organism>
<evidence type="ECO:0000256" key="2">
    <source>
        <dbReference type="ARBA" id="ARBA00022679"/>
    </source>
</evidence>
<dbReference type="AlphaFoldDB" id="A0A5P8E7E0"/>
<dbReference type="PANTHER" id="PTHR34136:SF1">
    <property type="entry name" value="UDP-N-ACETYL-D-MANNOSAMINURONIC ACID TRANSFERASE"/>
    <property type="match status" value="1"/>
</dbReference>
<dbReference type="Proteomes" id="UP000249375">
    <property type="component" value="Chromosome"/>
</dbReference>
<keyword evidence="4" id="KW-1185">Reference proteome</keyword>
<dbReference type="CDD" id="cd06533">
    <property type="entry name" value="Glyco_transf_WecG_TagA"/>
    <property type="match status" value="1"/>
</dbReference>
<protein>
    <submittedName>
        <fullName evidence="3">Glycosyltransferase</fullName>
    </submittedName>
</protein>
<dbReference type="EMBL" id="CP033459">
    <property type="protein sequence ID" value="QFQ12866.1"/>
    <property type="molecule type" value="Genomic_DNA"/>
</dbReference>
<reference evidence="3 4" key="1">
    <citation type="submission" date="2018-11" db="EMBL/GenBank/DDBJ databases">
        <authorList>
            <person name="Na S.W."/>
            <person name="Baik M."/>
        </authorList>
    </citation>
    <scope>NUCLEOTIDE SEQUENCE [LARGE SCALE GENOMIC DNA]</scope>
    <source>
        <strain evidence="3 4">E39</strain>
    </source>
</reference>
<evidence type="ECO:0000313" key="4">
    <source>
        <dbReference type="Proteomes" id="UP000249375"/>
    </source>
</evidence>
<sequence length="255" mass="29733">MVEKFFGINYEFDFDAAIASIDEKLRVGETGYICVSDGVILNTYHRNEGYRNVVDNAMFSICDSSYVPIYIRRIYGLERKQCSGTKFMELIVSQRKYTMAFVGGDKTILESLKENLMKMNPDVENMLFYELPFCKVADFDYEGIAAEINEAAPDIVFVSLGAPKQEFFMSFLDPHLKRGVSIAVGAAFKFHSGKGEKRAPKWMLKCHLEFLHRIFEDPKKQIPRCFWILRTTPGILWREWRKVRKERRQTKNKEE</sequence>
<dbReference type="PANTHER" id="PTHR34136">
    <property type="match status" value="1"/>
</dbReference>
<keyword evidence="1" id="KW-0328">Glycosyltransferase</keyword>
<evidence type="ECO:0000256" key="1">
    <source>
        <dbReference type="ARBA" id="ARBA00022676"/>
    </source>
</evidence>
<dbReference type="InterPro" id="IPR004629">
    <property type="entry name" value="WecG_TagA_CpsF"/>
</dbReference>
<gene>
    <name evidence="3" type="ORF">C7Y71_007450</name>
</gene>
<accession>A0A5P8E7E0</accession>
<dbReference type="NCBIfam" id="TIGR00696">
    <property type="entry name" value="wecG_tagA_cpsF"/>
    <property type="match status" value="1"/>
</dbReference>
<name>A0A5P8E7E0_9BACT</name>
<proteinExistence type="predicted"/>
<evidence type="ECO:0000313" key="3">
    <source>
        <dbReference type="EMBL" id="QFQ12866.1"/>
    </source>
</evidence>
<keyword evidence="2 3" id="KW-0808">Transferase</keyword>